<sequence>MAISRKQEERALTKPERELVSKSRHPAVQELADKELSSLSKLVRERRDKARDEVQRRRREIRGKAAPKGTEAATSADGNKAKLEVLAAAMQRLNAERTRREQMAAQLSQAELSRHALELKRKSHDDDGAPFNTRHAHRGMRKVTSDRAKDLVRPMELGRLRKASSVSQAKRDSR</sequence>
<evidence type="ECO:0000256" key="2">
    <source>
        <dbReference type="SAM" id="MobiDB-lite"/>
    </source>
</evidence>
<feature type="compositionally biased region" description="Basic and acidic residues" evidence="2">
    <location>
        <begin position="143"/>
        <end position="159"/>
    </location>
</feature>
<keyword evidence="4" id="KW-1185">Reference proteome</keyword>
<name>A0A1I3M6X6_9HYPH</name>
<accession>A0A1I3M6X6</accession>
<feature type="region of interest" description="Disordered" evidence="2">
    <location>
        <begin position="1"/>
        <end position="80"/>
    </location>
</feature>
<keyword evidence="1" id="KW-0175">Coiled coil</keyword>
<gene>
    <name evidence="3" type="ORF">SAMN03080618_01690</name>
</gene>
<dbReference type="EMBL" id="FORF01000008">
    <property type="protein sequence ID" value="SFI92687.1"/>
    <property type="molecule type" value="Genomic_DNA"/>
</dbReference>
<reference evidence="4" key="1">
    <citation type="submission" date="2016-10" db="EMBL/GenBank/DDBJ databases">
        <authorList>
            <person name="Varghese N."/>
            <person name="Submissions S."/>
        </authorList>
    </citation>
    <scope>NUCLEOTIDE SEQUENCE [LARGE SCALE GENOMIC DNA]</scope>
    <source>
        <strain evidence="4">DSM 21857</strain>
    </source>
</reference>
<dbReference type="STRING" id="1121003.SAMN03080618_01690"/>
<evidence type="ECO:0000313" key="3">
    <source>
        <dbReference type="EMBL" id="SFI92687.1"/>
    </source>
</evidence>
<feature type="compositionally biased region" description="Basic and acidic residues" evidence="2">
    <location>
        <begin position="31"/>
        <end position="55"/>
    </location>
</feature>
<dbReference type="AlphaFoldDB" id="A0A1I3M6X6"/>
<evidence type="ECO:0000256" key="1">
    <source>
        <dbReference type="SAM" id="Coils"/>
    </source>
</evidence>
<evidence type="ECO:0000313" key="4">
    <source>
        <dbReference type="Proteomes" id="UP000242763"/>
    </source>
</evidence>
<feature type="region of interest" description="Disordered" evidence="2">
    <location>
        <begin position="121"/>
        <end position="174"/>
    </location>
</feature>
<feature type="coiled-coil region" evidence="1">
    <location>
        <begin position="86"/>
        <end position="120"/>
    </location>
</feature>
<dbReference type="RefSeq" id="WP_091520933.1">
    <property type="nucleotide sequence ID" value="NZ_FORF01000008.1"/>
</dbReference>
<feature type="compositionally biased region" description="Basic and acidic residues" evidence="2">
    <location>
        <begin position="1"/>
        <end position="21"/>
    </location>
</feature>
<dbReference type="OrthoDB" id="7949760at2"/>
<organism evidence="3 4">
    <name type="scientific">Aquamicrobium aerolatum DSM 21857</name>
    <dbReference type="NCBI Taxonomy" id="1121003"/>
    <lineage>
        <taxon>Bacteria</taxon>
        <taxon>Pseudomonadati</taxon>
        <taxon>Pseudomonadota</taxon>
        <taxon>Alphaproteobacteria</taxon>
        <taxon>Hyphomicrobiales</taxon>
        <taxon>Phyllobacteriaceae</taxon>
        <taxon>Aerobium</taxon>
    </lineage>
</organism>
<protein>
    <submittedName>
        <fullName evidence="3">Uncharacterized protein</fullName>
    </submittedName>
</protein>
<proteinExistence type="predicted"/>
<dbReference type="Proteomes" id="UP000242763">
    <property type="component" value="Unassembled WGS sequence"/>
</dbReference>